<name>A0ABN2T5H6_9ACTN</name>
<evidence type="ECO:0000313" key="2">
    <source>
        <dbReference type="EMBL" id="GAA1997901.1"/>
    </source>
</evidence>
<keyword evidence="3" id="KW-1185">Reference proteome</keyword>
<dbReference type="Proteomes" id="UP001499854">
    <property type="component" value="Unassembled WGS sequence"/>
</dbReference>
<proteinExistence type="predicted"/>
<evidence type="ECO:0000313" key="3">
    <source>
        <dbReference type="Proteomes" id="UP001499854"/>
    </source>
</evidence>
<reference evidence="2 3" key="1">
    <citation type="journal article" date="2019" name="Int. J. Syst. Evol. Microbiol.">
        <title>The Global Catalogue of Microorganisms (GCM) 10K type strain sequencing project: providing services to taxonomists for standard genome sequencing and annotation.</title>
        <authorList>
            <consortium name="The Broad Institute Genomics Platform"/>
            <consortium name="The Broad Institute Genome Sequencing Center for Infectious Disease"/>
            <person name="Wu L."/>
            <person name="Ma J."/>
        </authorList>
    </citation>
    <scope>NUCLEOTIDE SEQUENCE [LARGE SCALE GENOMIC DNA]</scope>
    <source>
        <strain evidence="2 3">JCM 16013</strain>
    </source>
</reference>
<protein>
    <submittedName>
        <fullName evidence="2">Uncharacterized protein</fullName>
    </submittedName>
</protein>
<organism evidence="2 3">
    <name type="scientific">Catenulispora subtropica</name>
    <dbReference type="NCBI Taxonomy" id="450798"/>
    <lineage>
        <taxon>Bacteria</taxon>
        <taxon>Bacillati</taxon>
        <taxon>Actinomycetota</taxon>
        <taxon>Actinomycetes</taxon>
        <taxon>Catenulisporales</taxon>
        <taxon>Catenulisporaceae</taxon>
        <taxon>Catenulispora</taxon>
    </lineage>
</organism>
<comment type="caution">
    <text evidence="2">The sequence shown here is derived from an EMBL/GenBank/DDBJ whole genome shotgun (WGS) entry which is preliminary data.</text>
</comment>
<feature type="region of interest" description="Disordered" evidence="1">
    <location>
        <begin position="1"/>
        <end position="44"/>
    </location>
</feature>
<sequence length="122" mass="12429">MAVLSGLQLADGDADAEGAEEGVAEAEAEEEAEAEAEAEAEDDVVPTAAATLLLLDEHAVAASATALAATIARTVRSDFVERVDMVSNPVNRPLVEARMPYKSVQLAAGLPSPAASLPGSRS</sequence>
<dbReference type="EMBL" id="BAAAQM010000061">
    <property type="protein sequence ID" value="GAA1997901.1"/>
    <property type="molecule type" value="Genomic_DNA"/>
</dbReference>
<feature type="compositionally biased region" description="Acidic residues" evidence="1">
    <location>
        <begin position="12"/>
        <end position="44"/>
    </location>
</feature>
<gene>
    <name evidence="2" type="ORF">GCM10009838_73970</name>
</gene>
<evidence type="ECO:0000256" key="1">
    <source>
        <dbReference type="SAM" id="MobiDB-lite"/>
    </source>
</evidence>
<accession>A0ABN2T5H6</accession>